<accession>A0A1J8QJZ9</accession>
<gene>
    <name evidence="1" type="ORF">AZE42_09174</name>
</gene>
<dbReference type="STRING" id="180088.A0A1J8QJZ9"/>
<proteinExistence type="predicted"/>
<dbReference type="OrthoDB" id="2688822at2759"/>
<keyword evidence="2" id="KW-1185">Reference proteome</keyword>
<sequence>MVNYIAEKKEQEPLTLSDIIHPSANANGSPPSRVCLDTDSSSKLFAQTTARASGVPGHYRHSSELSLAGFDSFTEARRGFEFHDNRPNFYPPPGGATSCAQHNKHESMFSIASVSSLWECPSLDKFSFSMSSIGDTFPSTDNIVEDAWIVMPQASTSVPQCTRRYIHTITLLFIAATSPPPLSLH</sequence>
<protein>
    <submittedName>
        <fullName evidence="1">Uncharacterized protein</fullName>
    </submittedName>
</protein>
<evidence type="ECO:0000313" key="2">
    <source>
        <dbReference type="Proteomes" id="UP000183567"/>
    </source>
</evidence>
<evidence type="ECO:0000313" key="1">
    <source>
        <dbReference type="EMBL" id="OJA20975.1"/>
    </source>
</evidence>
<organism evidence="1 2">
    <name type="scientific">Rhizopogon vesiculosus</name>
    <dbReference type="NCBI Taxonomy" id="180088"/>
    <lineage>
        <taxon>Eukaryota</taxon>
        <taxon>Fungi</taxon>
        <taxon>Dikarya</taxon>
        <taxon>Basidiomycota</taxon>
        <taxon>Agaricomycotina</taxon>
        <taxon>Agaricomycetes</taxon>
        <taxon>Agaricomycetidae</taxon>
        <taxon>Boletales</taxon>
        <taxon>Suillineae</taxon>
        <taxon>Rhizopogonaceae</taxon>
        <taxon>Rhizopogon</taxon>
    </lineage>
</organism>
<dbReference type="AlphaFoldDB" id="A0A1J8QJZ9"/>
<dbReference type="Proteomes" id="UP000183567">
    <property type="component" value="Unassembled WGS sequence"/>
</dbReference>
<name>A0A1J8QJZ9_9AGAM</name>
<dbReference type="EMBL" id="LVVM01000326">
    <property type="protein sequence ID" value="OJA20975.1"/>
    <property type="molecule type" value="Genomic_DNA"/>
</dbReference>
<reference evidence="1 2" key="1">
    <citation type="submission" date="2016-03" db="EMBL/GenBank/DDBJ databases">
        <title>Comparative genomics of the ectomycorrhizal sister species Rhizopogon vinicolor and Rhizopogon vesiculosus (Basidiomycota: Boletales) reveals a divergence of the mating type B locus.</title>
        <authorList>
            <person name="Mujic A.B."/>
            <person name="Kuo A."/>
            <person name="Tritt A."/>
            <person name="Lipzen A."/>
            <person name="Chen C."/>
            <person name="Johnson J."/>
            <person name="Sharma A."/>
            <person name="Barry K."/>
            <person name="Grigoriev I.V."/>
            <person name="Spatafora J.W."/>
        </authorList>
    </citation>
    <scope>NUCLEOTIDE SEQUENCE [LARGE SCALE GENOMIC DNA]</scope>
    <source>
        <strain evidence="1 2">AM-OR11-056</strain>
    </source>
</reference>
<comment type="caution">
    <text evidence="1">The sequence shown here is derived from an EMBL/GenBank/DDBJ whole genome shotgun (WGS) entry which is preliminary data.</text>
</comment>